<comment type="caution">
    <text evidence="1">The sequence shown here is derived from an EMBL/GenBank/DDBJ whole genome shotgun (WGS) entry which is preliminary data.</text>
</comment>
<keyword evidence="2" id="KW-1185">Reference proteome</keyword>
<evidence type="ECO:0000313" key="2">
    <source>
        <dbReference type="Proteomes" id="UP000481360"/>
    </source>
</evidence>
<dbReference type="AlphaFoldDB" id="A0A7C9RX37"/>
<organism evidence="1 2">
    <name type="scientific">Lentzea alba</name>
    <dbReference type="NCBI Taxonomy" id="2714351"/>
    <lineage>
        <taxon>Bacteria</taxon>
        <taxon>Bacillati</taxon>
        <taxon>Actinomycetota</taxon>
        <taxon>Actinomycetes</taxon>
        <taxon>Pseudonocardiales</taxon>
        <taxon>Pseudonocardiaceae</taxon>
        <taxon>Lentzea</taxon>
    </lineage>
</organism>
<accession>A0A7C9RX37</accession>
<reference evidence="1 2" key="1">
    <citation type="submission" date="2020-03" db="EMBL/GenBank/DDBJ databases">
        <title>Isolation and identification of active actinomycetes.</title>
        <authorList>
            <person name="Sun X."/>
        </authorList>
    </citation>
    <scope>NUCLEOTIDE SEQUENCE [LARGE SCALE GENOMIC DNA]</scope>
    <source>
        <strain evidence="1 2">NEAU-D13</strain>
    </source>
</reference>
<name>A0A7C9RX37_9PSEU</name>
<evidence type="ECO:0000313" key="1">
    <source>
        <dbReference type="EMBL" id="NGY63883.1"/>
    </source>
</evidence>
<sequence>MSAIFIIDHHEPPAGHEDETWNPSRGVFVWVVEVLADRVRDDELAGLLREFLKGGYAWLALTYYTPDQGAEIVRVVREELKDAIEAEQPAAVARNAAVHHMIDELVGMADRWAGSSGVTA</sequence>
<dbReference type="EMBL" id="JAAMPJ010000011">
    <property type="protein sequence ID" value="NGY63883.1"/>
    <property type="molecule type" value="Genomic_DNA"/>
</dbReference>
<dbReference type="Proteomes" id="UP000481360">
    <property type="component" value="Unassembled WGS sequence"/>
</dbReference>
<gene>
    <name evidence="1" type="ORF">G7043_33680</name>
</gene>
<protein>
    <submittedName>
        <fullName evidence="1">Uncharacterized protein</fullName>
    </submittedName>
</protein>
<proteinExistence type="predicted"/>
<dbReference type="RefSeq" id="WP_166052692.1">
    <property type="nucleotide sequence ID" value="NZ_JAAMPJ010000011.1"/>
</dbReference>